<evidence type="ECO:0000313" key="2">
    <source>
        <dbReference type="Proteomes" id="UP000229498"/>
    </source>
</evidence>
<name>A0A2M9FWT2_9PROT</name>
<sequence length="155" mass="16918">MSGDIDWSVRELDAPEHPLNRRLLAWYEALPAADGVPSRADLDPAAIGPLLPGFFMVEPAGEGDDVRYRLVGSAIEHRLGVTLTGKRASELFAPEMAAAVMAVYRRIFEGRERIVLRGSFEGLGIEFIEFEALILPMRARNGEGMMAVGGLFAFG</sequence>
<dbReference type="Pfam" id="PF07310">
    <property type="entry name" value="PAS_5"/>
    <property type="match status" value="1"/>
</dbReference>
<dbReference type="AlphaFoldDB" id="A0A2M9FWT2"/>
<dbReference type="OrthoDB" id="8480244at2"/>
<protein>
    <recommendedName>
        <fullName evidence="3">PAS domain-containing protein</fullName>
    </recommendedName>
</protein>
<accession>A0A2M9FWT2</accession>
<organism evidence="1 2">
    <name type="scientific">Minwuia thermotolerans</name>
    <dbReference type="NCBI Taxonomy" id="2056226"/>
    <lineage>
        <taxon>Bacteria</taxon>
        <taxon>Pseudomonadati</taxon>
        <taxon>Pseudomonadota</taxon>
        <taxon>Alphaproteobacteria</taxon>
        <taxon>Minwuiales</taxon>
        <taxon>Minwuiaceae</taxon>
        <taxon>Minwuia</taxon>
    </lineage>
</organism>
<keyword evidence="2" id="KW-1185">Reference proteome</keyword>
<proteinExistence type="predicted"/>
<comment type="caution">
    <text evidence="1">The sequence shown here is derived from an EMBL/GenBank/DDBJ whole genome shotgun (WGS) entry which is preliminary data.</text>
</comment>
<evidence type="ECO:0008006" key="3">
    <source>
        <dbReference type="Google" id="ProtNLM"/>
    </source>
</evidence>
<dbReference type="EMBL" id="PHIG01000052">
    <property type="protein sequence ID" value="PJK27928.1"/>
    <property type="molecule type" value="Genomic_DNA"/>
</dbReference>
<dbReference type="InterPro" id="IPR009922">
    <property type="entry name" value="DUF1457"/>
</dbReference>
<gene>
    <name evidence="1" type="ORF">CVT23_19515</name>
</gene>
<dbReference type="RefSeq" id="WP_109794550.1">
    <property type="nucleotide sequence ID" value="NZ_PHIG01000052.1"/>
</dbReference>
<dbReference type="Proteomes" id="UP000229498">
    <property type="component" value="Unassembled WGS sequence"/>
</dbReference>
<evidence type="ECO:0000313" key="1">
    <source>
        <dbReference type="EMBL" id="PJK27928.1"/>
    </source>
</evidence>
<reference evidence="1 2" key="1">
    <citation type="submission" date="2017-11" db="EMBL/GenBank/DDBJ databases">
        <title>Draft genome sequence of Rhizobiales bacterium SY3-13.</title>
        <authorList>
            <person name="Sun C."/>
        </authorList>
    </citation>
    <scope>NUCLEOTIDE SEQUENCE [LARGE SCALE GENOMIC DNA]</scope>
    <source>
        <strain evidence="1 2">SY3-13</strain>
    </source>
</reference>